<dbReference type="Proteomes" id="UP000653797">
    <property type="component" value="Unassembled WGS sequence"/>
</dbReference>
<dbReference type="AlphaFoldDB" id="A0A927AZ32"/>
<keyword evidence="2" id="KW-1185">Reference proteome</keyword>
<comment type="caution">
    <text evidence="1">The sequence shown here is derived from an EMBL/GenBank/DDBJ whole genome shotgun (WGS) entry which is preliminary data.</text>
</comment>
<proteinExistence type="predicted"/>
<accession>A0A927AZ32</accession>
<dbReference type="EMBL" id="JACXAA010000002">
    <property type="protein sequence ID" value="MBD2752509.1"/>
    <property type="molecule type" value="Genomic_DNA"/>
</dbReference>
<organism evidence="1 2">
    <name type="scientific">Spirosoma validum</name>
    <dbReference type="NCBI Taxonomy" id="2771355"/>
    <lineage>
        <taxon>Bacteria</taxon>
        <taxon>Pseudomonadati</taxon>
        <taxon>Bacteroidota</taxon>
        <taxon>Cytophagia</taxon>
        <taxon>Cytophagales</taxon>
        <taxon>Cytophagaceae</taxon>
        <taxon>Spirosoma</taxon>
    </lineage>
</organism>
<sequence>MQVAYYQNIHVESFWGSFKAELVETVQFLTGKMRIISFSTILTEARAV</sequence>
<gene>
    <name evidence="1" type="ORF">IC230_06390</name>
</gene>
<name>A0A927AZ32_9BACT</name>
<reference evidence="1" key="1">
    <citation type="submission" date="2020-09" db="EMBL/GenBank/DDBJ databases">
        <authorList>
            <person name="Kim M.K."/>
        </authorList>
    </citation>
    <scope>NUCLEOTIDE SEQUENCE</scope>
    <source>
        <strain evidence="1">BT704</strain>
    </source>
</reference>
<evidence type="ECO:0000313" key="2">
    <source>
        <dbReference type="Proteomes" id="UP000653797"/>
    </source>
</evidence>
<protein>
    <submittedName>
        <fullName evidence="1">Uncharacterized protein</fullName>
    </submittedName>
</protein>
<evidence type="ECO:0000313" key="1">
    <source>
        <dbReference type="EMBL" id="MBD2752509.1"/>
    </source>
</evidence>